<dbReference type="OrthoDB" id="9772911at2"/>
<dbReference type="Pfam" id="PF01471">
    <property type="entry name" value="PG_binding_1"/>
    <property type="match status" value="1"/>
</dbReference>
<keyword evidence="1" id="KW-0732">Signal</keyword>
<dbReference type="GO" id="GO:0008933">
    <property type="term" value="F:peptidoglycan lytic transglycosylase activity"/>
    <property type="evidence" value="ECO:0007669"/>
    <property type="project" value="TreeGrafter"/>
</dbReference>
<dbReference type="InterPro" id="IPR036366">
    <property type="entry name" value="PGBDSf"/>
</dbReference>
<dbReference type="Gene3D" id="1.10.8.350">
    <property type="entry name" value="Bacterial muramidase"/>
    <property type="match status" value="1"/>
</dbReference>
<dbReference type="NCBIfam" id="TIGR02283">
    <property type="entry name" value="MltB_2"/>
    <property type="match status" value="1"/>
</dbReference>
<gene>
    <name evidence="4" type="ORF">SAMN06295900_102396</name>
</gene>
<dbReference type="AlphaFoldDB" id="A0A1X7D4T0"/>
<dbReference type="InterPro" id="IPR036365">
    <property type="entry name" value="PGBD-like_sf"/>
</dbReference>
<feature type="domain" description="Peptidoglycan binding-like" evidence="2">
    <location>
        <begin position="369"/>
        <end position="423"/>
    </location>
</feature>
<keyword evidence="5" id="KW-1185">Reference proteome</keyword>
<accession>A0A1X7D4T0</accession>
<dbReference type="Gene3D" id="1.10.530.10">
    <property type="match status" value="1"/>
</dbReference>
<evidence type="ECO:0000256" key="1">
    <source>
        <dbReference type="SAM" id="SignalP"/>
    </source>
</evidence>
<reference evidence="5" key="1">
    <citation type="submission" date="2017-04" db="EMBL/GenBank/DDBJ databases">
        <authorList>
            <person name="Varghese N."/>
            <person name="Submissions S."/>
        </authorList>
    </citation>
    <scope>NUCLEOTIDE SEQUENCE [LARGE SCALE GENOMIC DNA]</scope>
    <source>
        <strain evidence="5">Ballard 720</strain>
    </source>
</reference>
<dbReference type="Gene3D" id="1.10.101.10">
    <property type="entry name" value="PGBD-like superfamily/PGBD"/>
    <property type="match status" value="1"/>
</dbReference>
<dbReference type="Proteomes" id="UP000192911">
    <property type="component" value="Unassembled WGS sequence"/>
</dbReference>
<name>A0A1X7D4T0_TRICW</name>
<organism evidence="4 5">
    <name type="scientific">Trinickia caryophylli</name>
    <name type="common">Paraburkholderia caryophylli</name>
    <dbReference type="NCBI Taxonomy" id="28094"/>
    <lineage>
        <taxon>Bacteria</taxon>
        <taxon>Pseudomonadati</taxon>
        <taxon>Pseudomonadota</taxon>
        <taxon>Betaproteobacteria</taxon>
        <taxon>Burkholderiales</taxon>
        <taxon>Burkholderiaceae</taxon>
        <taxon>Trinickia</taxon>
    </lineage>
</organism>
<evidence type="ECO:0000313" key="5">
    <source>
        <dbReference type="Proteomes" id="UP000192911"/>
    </source>
</evidence>
<dbReference type="GO" id="GO:0009253">
    <property type="term" value="P:peptidoglycan catabolic process"/>
    <property type="evidence" value="ECO:0007669"/>
    <property type="project" value="TreeGrafter"/>
</dbReference>
<feature type="chain" id="PRO_5011987556" evidence="1">
    <location>
        <begin position="30"/>
        <end position="434"/>
    </location>
</feature>
<dbReference type="CDD" id="cd13399">
    <property type="entry name" value="Slt35-like"/>
    <property type="match status" value="1"/>
</dbReference>
<feature type="signal peptide" evidence="1">
    <location>
        <begin position="1"/>
        <end position="29"/>
    </location>
</feature>
<evidence type="ECO:0000259" key="3">
    <source>
        <dbReference type="Pfam" id="PF13406"/>
    </source>
</evidence>
<sequence length="434" mass="47409">MKKQTLKRGATIFSLLTLCMFRLTTHGQAVDAPASNEKGASATESGPSAEAAVFDAWRASFRAKALAKGIPSSTFDYAFDRVTPDPDVVDLDRRQPEFTTYIWDYLNKRVTPENVQQGNAFVASKYSVFQTLERDYGVNKYVLAAILGIESQYGSDMGQRYVVRSLATLANDGPRKPYAEAQLLASLQMLQEGDVQRDQLVGSWAGAMGQTQFIPTTYLQYAVDGDGDRKRDIWHSSADALASTANYLEHMGWQRGEIWGMEVQVPKAFDYEMAALSTRKSVAEWQAMGVIGASGPISSEMRNLQASIILPAGYRGPKFLVLNNYRAILKYNASTAYALAVALLADSYVGKGKLVQPWPTDDPPLNNVTDIALLQQKLTDQGYDPGAVDGVIGDRTQKAVRAYQKSQHLVPDGYVSTSLFARLQGGPASPGAGK</sequence>
<dbReference type="EMBL" id="FXAH01000002">
    <property type="protein sequence ID" value="SMF08928.1"/>
    <property type="molecule type" value="Genomic_DNA"/>
</dbReference>
<feature type="domain" description="Transglycosylase SLT" evidence="3">
    <location>
        <begin position="54"/>
        <end position="346"/>
    </location>
</feature>
<evidence type="ECO:0000313" key="4">
    <source>
        <dbReference type="EMBL" id="SMF08928.1"/>
    </source>
</evidence>
<dbReference type="PANTHER" id="PTHR30163">
    <property type="entry name" value="MEMBRANE-BOUND LYTIC MUREIN TRANSGLYCOSYLASE B"/>
    <property type="match status" value="1"/>
</dbReference>
<proteinExistence type="predicted"/>
<dbReference type="SUPFAM" id="SSF47090">
    <property type="entry name" value="PGBD-like"/>
    <property type="match status" value="1"/>
</dbReference>
<dbReference type="InterPro" id="IPR023346">
    <property type="entry name" value="Lysozyme-like_dom_sf"/>
</dbReference>
<protein>
    <submittedName>
        <fullName evidence="4">Lytic murein transglycosylase</fullName>
    </submittedName>
</protein>
<dbReference type="STRING" id="28094.SAMN06295900_102396"/>
<dbReference type="PANTHER" id="PTHR30163:SF8">
    <property type="entry name" value="LYTIC MUREIN TRANSGLYCOSYLASE"/>
    <property type="match status" value="1"/>
</dbReference>
<dbReference type="Pfam" id="PF13406">
    <property type="entry name" value="SLT_2"/>
    <property type="match status" value="1"/>
</dbReference>
<dbReference type="SUPFAM" id="SSF53955">
    <property type="entry name" value="Lysozyme-like"/>
    <property type="match status" value="1"/>
</dbReference>
<dbReference type="InterPro" id="IPR031304">
    <property type="entry name" value="SLT_2"/>
</dbReference>
<dbReference type="InterPro" id="IPR011970">
    <property type="entry name" value="MltB_2"/>
</dbReference>
<dbReference type="InterPro" id="IPR002477">
    <property type="entry name" value="Peptidoglycan-bd-like"/>
</dbReference>
<dbReference type="InterPro" id="IPR043426">
    <property type="entry name" value="MltB-like"/>
</dbReference>
<evidence type="ECO:0000259" key="2">
    <source>
        <dbReference type="Pfam" id="PF01471"/>
    </source>
</evidence>